<accession>A0A5K1ERD9</accession>
<evidence type="ECO:0000313" key="1">
    <source>
        <dbReference type="EMBL" id="VVW53608.1"/>
    </source>
</evidence>
<dbReference type="AlphaFoldDB" id="A0A5K1ERD9"/>
<dbReference type="Gramene" id="NC7G0175520.1">
    <property type="protein sequence ID" value="NC7G0175520.1:cds"/>
    <property type="gene ID" value="NC7G0175520"/>
</dbReference>
<organism evidence="1">
    <name type="scientific">Nymphaea colorata</name>
    <name type="common">pocket water lily</name>
    <dbReference type="NCBI Taxonomy" id="210225"/>
    <lineage>
        <taxon>Eukaryota</taxon>
        <taxon>Viridiplantae</taxon>
        <taxon>Streptophyta</taxon>
        <taxon>Embryophyta</taxon>
        <taxon>Tracheophyta</taxon>
        <taxon>Spermatophyta</taxon>
        <taxon>Magnoliopsida</taxon>
        <taxon>Nymphaeales</taxon>
        <taxon>Nymphaeaceae</taxon>
        <taxon>Nymphaea</taxon>
    </lineage>
</organism>
<proteinExistence type="predicted"/>
<sequence>MEISQAVISCLKKGILSKEAYVHKAKMIAHQLATTSKPVDEDDLVLYILNGLPSEYVAFRTRIETRKEAITLNELHRSPPFARGKPKGE</sequence>
<name>A0A5K1ERD9_9MAGN</name>
<dbReference type="PANTHER" id="PTHR47481">
    <property type="match status" value="1"/>
</dbReference>
<dbReference type="PANTHER" id="PTHR47481:SF28">
    <property type="entry name" value="RETROTRANSPOSON COPIA-LIKE N-TERMINAL DOMAIN-CONTAINING PROTEIN"/>
    <property type="match status" value="1"/>
</dbReference>
<reference evidence="1" key="1">
    <citation type="submission" date="2019-09" db="EMBL/GenBank/DDBJ databases">
        <authorList>
            <person name="Zhang L."/>
        </authorList>
    </citation>
    <scope>NUCLEOTIDE SEQUENCE</scope>
</reference>
<dbReference type="Pfam" id="PF14223">
    <property type="entry name" value="Retrotran_gag_2"/>
    <property type="match status" value="1"/>
</dbReference>
<gene>
    <name evidence="1" type="ORF">NYM_LOCUS23020</name>
</gene>
<dbReference type="EMBL" id="LR721785">
    <property type="protein sequence ID" value="VVW53608.1"/>
    <property type="molecule type" value="Genomic_DNA"/>
</dbReference>
<protein>
    <submittedName>
        <fullName evidence="1">Uncharacterized protein</fullName>
    </submittedName>
</protein>